<gene>
    <name evidence="1" type="ORF">QM524_01940</name>
</gene>
<dbReference type="Proteomes" id="UP001236507">
    <property type="component" value="Unassembled WGS sequence"/>
</dbReference>
<dbReference type="RefSeq" id="WP_283343235.1">
    <property type="nucleotide sequence ID" value="NZ_JASHIF010000002.1"/>
</dbReference>
<reference evidence="1 2" key="1">
    <citation type="submission" date="2023-05" db="EMBL/GenBank/DDBJ databases">
        <title>Novel species of genus Flectobacillus isolated from stream in China.</title>
        <authorList>
            <person name="Lu H."/>
        </authorList>
    </citation>
    <scope>NUCLEOTIDE SEQUENCE [LARGE SCALE GENOMIC DNA]</scope>
    <source>
        <strain evidence="1 2">KCTC 42575</strain>
    </source>
</reference>
<dbReference type="EMBL" id="JASHIF010000002">
    <property type="protein sequence ID" value="MDI9857960.1"/>
    <property type="molecule type" value="Genomic_DNA"/>
</dbReference>
<dbReference type="Gene3D" id="2.40.70.10">
    <property type="entry name" value="Acid Proteases"/>
    <property type="match status" value="1"/>
</dbReference>
<comment type="caution">
    <text evidence="1">The sequence shown here is derived from an EMBL/GenBank/DDBJ whole genome shotgun (WGS) entry which is preliminary data.</text>
</comment>
<organism evidence="1 2">
    <name type="scientific">Flectobacillus roseus</name>
    <dbReference type="NCBI Taxonomy" id="502259"/>
    <lineage>
        <taxon>Bacteria</taxon>
        <taxon>Pseudomonadati</taxon>
        <taxon>Bacteroidota</taxon>
        <taxon>Cytophagia</taxon>
        <taxon>Cytophagales</taxon>
        <taxon>Flectobacillaceae</taxon>
        <taxon>Flectobacillus</taxon>
    </lineage>
</organism>
<dbReference type="InterPro" id="IPR021109">
    <property type="entry name" value="Peptidase_aspartic_dom_sf"/>
</dbReference>
<sequence length="326" mass="35814">MKKKIFLLSIIGLLTFKTYSQFFQCLKETQALKVGSLMPYTKVKVGDAEGYFLIDFGTTSSTIDTNAFTGNRPKLVTNTTNRFDNFDFFGSWGTVSLAIQNHSNILGLGNIKQAGIIGTDFLCFNSYLLDYQNSKLLRGNSSTSCPDSILKANGFKAATTAGYFSNDLKKLNNPCTPNIPTIPIKIGNAAAVAQIDPGYDDKIYRHAININQAYFKAIRESGIFLIENPSSNFTLSTCVTGIQEKVKAYKLPTKTSFSITGLDGSPIIIHSDVNIFLKMTPSEAKECGGIGTWTIPAAQLGASFLIDAKKVYFDPFAEKVWFNIIR</sequence>
<name>A0ABT6Y315_9BACT</name>
<evidence type="ECO:0008006" key="3">
    <source>
        <dbReference type="Google" id="ProtNLM"/>
    </source>
</evidence>
<evidence type="ECO:0000313" key="2">
    <source>
        <dbReference type="Proteomes" id="UP001236507"/>
    </source>
</evidence>
<accession>A0ABT6Y315</accession>
<protein>
    <recommendedName>
        <fullName evidence="3">Aspartyl protease</fullName>
    </recommendedName>
</protein>
<evidence type="ECO:0000313" key="1">
    <source>
        <dbReference type="EMBL" id="MDI9857960.1"/>
    </source>
</evidence>
<keyword evidence="2" id="KW-1185">Reference proteome</keyword>
<proteinExistence type="predicted"/>